<dbReference type="Pfam" id="PF01527">
    <property type="entry name" value="HTH_Tnp_1"/>
    <property type="match status" value="1"/>
</dbReference>
<dbReference type="SUPFAM" id="SSF48295">
    <property type="entry name" value="TrpR-like"/>
    <property type="match status" value="1"/>
</dbReference>
<dbReference type="InterPro" id="IPR010921">
    <property type="entry name" value="Trp_repressor/repl_initiator"/>
</dbReference>
<dbReference type="GO" id="GO:0043565">
    <property type="term" value="F:sequence-specific DNA binding"/>
    <property type="evidence" value="ECO:0007669"/>
    <property type="project" value="InterPro"/>
</dbReference>
<dbReference type="RefSeq" id="WP_100931377.1">
    <property type="nucleotide sequence ID" value="NZ_FNIO01000017.1"/>
</dbReference>
<evidence type="ECO:0000313" key="1">
    <source>
        <dbReference type="EMBL" id="SHL03281.1"/>
    </source>
</evidence>
<protein>
    <submittedName>
        <fullName evidence="1">Transposase</fullName>
    </submittedName>
</protein>
<evidence type="ECO:0000313" key="2">
    <source>
        <dbReference type="Proteomes" id="UP000324252"/>
    </source>
</evidence>
<dbReference type="PANTHER" id="PTHR37936">
    <property type="entry name" value="TRANSPOSASE INSC FOR INSERTION ELEMENT IS2A-RELATED"/>
    <property type="match status" value="1"/>
</dbReference>
<dbReference type="PANTHER" id="PTHR37936:SF3">
    <property type="entry name" value="TRANSPOSASE INSC FOR INSERTION ELEMENT IS2A-RELATED"/>
    <property type="match status" value="1"/>
</dbReference>
<name>A0A1H0P898_9RHOB</name>
<reference evidence="1 2" key="1">
    <citation type="submission" date="2016-11" db="EMBL/GenBank/DDBJ databases">
        <authorList>
            <person name="Varghese N."/>
            <person name="Submissions S."/>
        </authorList>
    </citation>
    <scope>NUCLEOTIDE SEQUENCE [LARGE SCALE GENOMIC DNA]</scope>
    <source>
        <strain evidence="1 2">DSM 29620</strain>
    </source>
</reference>
<dbReference type="AlphaFoldDB" id="A0A1H0P898"/>
<dbReference type="OrthoDB" id="9800877at2"/>
<dbReference type="InterPro" id="IPR002514">
    <property type="entry name" value="Transposase_8"/>
</dbReference>
<organism evidence="1 2">
    <name type="scientific">Lutimaribacter pacificus</name>
    <dbReference type="NCBI Taxonomy" id="391948"/>
    <lineage>
        <taxon>Bacteria</taxon>
        <taxon>Pseudomonadati</taxon>
        <taxon>Pseudomonadota</taxon>
        <taxon>Alphaproteobacteria</taxon>
        <taxon>Rhodobacterales</taxon>
        <taxon>Roseobacteraceae</taxon>
        <taxon>Lutimaribacter</taxon>
    </lineage>
</organism>
<sequence>MDVSLDGSTGGYAGRIEVLEGRSGRRFRSEAERARIAAESMMPGAKVADVARRHTVTRWQVYDWRKKLMAGALALPAETADAPMFAALVVEAKPAGPTPSPKRSGGAVRSGRIEMVVDGVTLRLASDIDEAHLTRLIRAIRAASR</sequence>
<dbReference type="Proteomes" id="UP000324252">
    <property type="component" value="Unassembled WGS sequence"/>
</dbReference>
<dbReference type="NCBIfam" id="NF047595">
    <property type="entry name" value="IS66_ISRel24_TnpA"/>
    <property type="match status" value="1"/>
</dbReference>
<dbReference type="GO" id="GO:0006313">
    <property type="term" value="P:DNA transposition"/>
    <property type="evidence" value="ECO:0007669"/>
    <property type="project" value="InterPro"/>
</dbReference>
<dbReference type="GO" id="GO:0004803">
    <property type="term" value="F:transposase activity"/>
    <property type="evidence" value="ECO:0007669"/>
    <property type="project" value="InterPro"/>
</dbReference>
<accession>A0A1H0P898</accession>
<gene>
    <name evidence="1" type="ORF">SAMN05444142_11910</name>
</gene>
<proteinExistence type="predicted"/>
<dbReference type="EMBL" id="FQZZ01000019">
    <property type="protein sequence ID" value="SHL03281.1"/>
    <property type="molecule type" value="Genomic_DNA"/>
</dbReference>
<keyword evidence="2" id="KW-1185">Reference proteome</keyword>